<evidence type="ECO:0000259" key="5">
    <source>
        <dbReference type="PROSITE" id="PS50089"/>
    </source>
</evidence>
<keyword evidence="7" id="KW-1185">Reference proteome</keyword>
<evidence type="ECO:0000256" key="4">
    <source>
        <dbReference type="PROSITE-ProRule" id="PRU00175"/>
    </source>
</evidence>
<organism evidence="6 7">
    <name type="scientific">Musa balbisiana</name>
    <name type="common">Banana</name>
    <dbReference type="NCBI Taxonomy" id="52838"/>
    <lineage>
        <taxon>Eukaryota</taxon>
        <taxon>Viridiplantae</taxon>
        <taxon>Streptophyta</taxon>
        <taxon>Embryophyta</taxon>
        <taxon>Tracheophyta</taxon>
        <taxon>Spermatophyta</taxon>
        <taxon>Magnoliopsida</taxon>
        <taxon>Liliopsida</taxon>
        <taxon>Zingiberales</taxon>
        <taxon>Musaceae</taxon>
        <taxon>Musa</taxon>
    </lineage>
</organism>
<dbReference type="SUPFAM" id="SSF57850">
    <property type="entry name" value="RING/U-box"/>
    <property type="match status" value="1"/>
</dbReference>
<dbReference type="AlphaFoldDB" id="A0A4S8JUT3"/>
<dbReference type="InterPro" id="IPR001841">
    <property type="entry name" value="Znf_RING"/>
</dbReference>
<dbReference type="GO" id="GO:0061630">
    <property type="term" value="F:ubiquitin protein ligase activity"/>
    <property type="evidence" value="ECO:0007669"/>
    <property type="project" value="TreeGrafter"/>
</dbReference>
<protein>
    <recommendedName>
        <fullName evidence="5">RING-type domain-containing protein</fullName>
    </recommendedName>
</protein>
<dbReference type="Proteomes" id="UP000317650">
    <property type="component" value="Chromosome 5"/>
</dbReference>
<feature type="domain" description="RING-type" evidence="5">
    <location>
        <begin position="164"/>
        <end position="205"/>
    </location>
</feature>
<keyword evidence="2 4" id="KW-0863">Zinc-finger</keyword>
<comment type="caution">
    <text evidence="6">The sequence shown here is derived from an EMBL/GenBank/DDBJ whole genome shotgun (WGS) entry which is preliminary data.</text>
</comment>
<sequence>MEVGGDSSTLRDDGLAHPLLEVIFMLPECDLIFHPSFSNLLVPQRWLREVEHMLDYVRRHESFDFGIFHDGIFFLTYEADREFSRCSRVTIEVNIDQDDGPPSTHVDGGEVMVPMQRVSDASEATADPSHQRRFGAVPASTASIKSLKTLTVGVADGVTAGRECSVCLENMGRGEKVCRMPCSHVFHATCLRQWLQLSRLCPLCRFSLTADDGD</sequence>
<dbReference type="GO" id="GO:0005634">
    <property type="term" value="C:nucleus"/>
    <property type="evidence" value="ECO:0007669"/>
    <property type="project" value="TreeGrafter"/>
</dbReference>
<dbReference type="CDD" id="cd16454">
    <property type="entry name" value="RING-H2_PA-TM-RING"/>
    <property type="match status" value="1"/>
</dbReference>
<dbReference type="Gene3D" id="3.30.40.10">
    <property type="entry name" value="Zinc/RING finger domain, C3HC4 (zinc finger)"/>
    <property type="match status" value="1"/>
</dbReference>
<dbReference type="GO" id="GO:0006511">
    <property type="term" value="P:ubiquitin-dependent protein catabolic process"/>
    <property type="evidence" value="ECO:0007669"/>
    <property type="project" value="TreeGrafter"/>
</dbReference>
<dbReference type="PANTHER" id="PTHR45931:SF23">
    <property type="entry name" value="OS12G0134500 PROTEIN"/>
    <property type="match status" value="1"/>
</dbReference>
<evidence type="ECO:0000313" key="6">
    <source>
        <dbReference type="EMBL" id="THU65972.1"/>
    </source>
</evidence>
<dbReference type="STRING" id="52838.A0A4S8JUT3"/>
<dbReference type="GO" id="GO:0008270">
    <property type="term" value="F:zinc ion binding"/>
    <property type="evidence" value="ECO:0007669"/>
    <property type="project" value="UniProtKB-KW"/>
</dbReference>
<reference evidence="6 7" key="1">
    <citation type="journal article" date="2019" name="Nat. Plants">
        <title>Genome sequencing of Musa balbisiana reveals subgenome evolution and function divergence in polyploid bananas.</title>
        <authorList>
            <person name="Yao X."/>
        </authorList>
    </citation>
    <scope>NUCLEOTIDE SEQUENCE [LARGE SCALE GENOMIC DNA]</scope>
    <source>
        <strain evidence="7">cv. DH-PKW</strain>
        <tissue evidence="6">Leaves</tissue>
    </source>
</reference>
<dbReference type="InterPro" id="IPR013083">
    <property type="entry name" value="Znf_RING/FYVE/PHD"/>
</dbReference>
<dbReference type="Pfam" id="PF13639">
    <property type="entry name" value="zf-RING_2"/>
    <property type="match status" value="1"/>
</dbReference>
<dbReference type="PROSITE" id="PS50089">
    <property type="entry name" value="ZF_RING_2"/>
    <property type="match status" value="1"/>
</dbReference>
<keyword evidence="1" id="KW-0479">Metal-binding</keyword>
<gene>
    <name evidence="6" type="ORF">C4D60_Mb05t09280</name>
</gene>
<accession>A0A4S8JUT3</accession>
<evidence type="ECO:0000256" key="3">
    <source>
        <dbReference type="ARBA" id="ARBA00022833"/>
    </source>
</evidence>
<evidence type="ECO:0000256" key="1">
    <source>
        <dbReference type="ARBA" id="ARBA00022723"/>
    </source>
</evidence>
<dbReference type="SMART" id="SM00184">
    <property type="entry name" value="RING"/>
    <property type="match status" value="1"/>
</dbReference>
<name>A0A4S8JUT3_MUSBA</name>
<dbReference type="EMBL" id="PYDT01000003">
    <property type="protein sequence ID" value="THU65972.1"/>
    <property type="molecule type" value="Genomic_DNA"/>
</dbReference>
<dbReference type="PANTHER" id="PTHR45931">
    <property type="entry name" value="SI:CH211-59O9.10"/>
    <property type="match status" value="1"/>
</dbReference>
<keyword evidence="3" id="KW-0862">Zinc</keyword>
<evidence type="ECO:0000313" key="7">
    <source>
        <dbReference type="Proteomes" id="UP000317650"/>
    </source>
</evidence>
<dbReference type="InterPro" id="IPR051834">
    <property type="entry name" value="RING_finger_E3_ligase"/>
</dbReference>
<evidence type="ECO:0000256" key="2">
    <source>
        <dbReference type="ARBA" id="ARBA00022771"/>
    </source>
</evidence>
<proteinExistence type="predicted"/>